<organism evidence="1 2">
    <name type="scientific">Denitromonas halophila</name>
    <dbReference type="NCBI Taxonomy" id="1629404"/>
    <lineage>
        <taxon>Bacteria</taxon>
        <taxon>Pseudomonadati</taxon>
        <taxon>Pseudomonadota</taxon>
        <taxon>Betaproteobacteria</taxon>
        <taxon>Rhodocyclales</taxon>
        <taxon>Zoogloeaceae</taxon>
        <taxon>Denitromonas</taxon>
    </lineage>
</organism>
<protein>
    <submittedName>
        <fullName evidence="1">Type VI secretion system baseplate subunit TssG</fullName>
    </submittedName>
</protein>
<dbReference type="RefSeq" id="WP_144310611.1">
    <property type="nucleotide sequence ID" value="NZ_VMNK01000015.1"/>
</dbReference>
<dbReference type="EMBL" id="VMNK01000015">
    <property type="protein sequence ID" value="TVO53381.1"/>
    <property type="molecule type" value="Genomic_DNA"/>
</dbReference>
<dbReference type="OrthoDB" id="1523296at2"/>
<evidence type="ECO:0000313" key="1">
    <source>
        <dbReference type="EMBL" id="TVO53381.1"/>
    </source>
</evidence>
<keyword evidence="2" id="KW-1185">Reference proteome</keyword>
<dbReference type="Pfam" id="PF06996">
    <property type="entry name" value="T6SS_TssG"/>
    <property type="match status" value="1"/>
</dbReference>
<dbReference type="NCBIfam" id="TIGR03347">
    <property type="entry name" value="VI_chp_1"/>
    <property type="match status" value="1"/>
</dbReference>
<sequence length="353" mass="39571">MCAAHRRIDPALIEQLGTAPQHFEFFQAVRMLEHWMSSSEGRRPADPVSEQIRFRNSLSLGFAPSDIEHLEMPVSAPDEDASAAPPRIELTPRFIGLLGLHGGLPIHYSERLASLDRAQRDEGAHAFFDLLSNRAVGHFYRAWKKYRLPIQYETDRKNRFLPLILSLTGLGFDALRDRLHDTPGSIDDESVAHFAGLLRQRPLSAAALQSMLSDYFRVPIRIEQFVGKWYALPHAQRSVLGGKNAALGKSCLVGERVWQRNLRVRVHIGPLAHARYRQFLPDGELAAVLDKLLTLATGTQFEYEIRPVLRAADVQPVCLGGAPGARLGFDSFMLTRAATEDRSDTVFELHATH</sequence>
<dbReference type="Proteomes" id="UP000319502">
    <property type="component" value="Unassembled WGS sequence"/>
</dbReference>
<gene>
    <name evidence="1" type="primary">tssG</name>
    <name evidence="1" type="ORF">FHP91_16535</name>
</gene>
<dbReference type="InterPro" id="IPR010732">
    <property type="entry name" value="T6SS_TssG-like"/>
</dbReference>
<dbReference type="AlphaFoldDB" id="A0A557QKF0"/>
<dbReference type="PANTHER" id="PTHR35564">
    <property type="match status" value="1"/>
</dbReference>
<proteinExistence type="predicted"/>
<comment type="caution">
    <text evidence="1">The sequence shown here is derived from an EMBL/GenBank/DDBJ whole genome shotgun (WGS) entry which is preliminary data.</text>
</comment>
<reference evidence="1 2" key="1">
    <citation type="submission" date="2019-07" db="EMBL/GenBank/DDBJ databases">
        <title>The pathways for chlorine oxyanion respiration interact through the shared metabolite chlorate.</title>
        <authorList>
            <person name="Barnum T.P."/>
            <person name="Cheng Y."/>
            <person name="Hill K.A."/>
            <person name="Lucas L.N."/>
            <person name="Carlson H.K."/>
            <person name="Coates J.D."/>
        </authorList>
    </citation>
    <scope>NUCLEOTIDE SEQUENCE [LARGE SCALE GENOMIC DNA]</scope>
    <source>
        <strain evidence="1 2">SFB-3</strain>
    </source>
</reference>
<name>A0A557QKF0_9RHOO</name>
<dbReference type="PANTHER" id="PTHR35564:SF4">
    <property type="entry name" value="CYTOPLASMIC PROTEIN"/>
    <property type="match status" value="1"/>
</dbReference>
<evidence type="ECO:0000313" key="2">
    <source>
        <dbReference type="Proteomes" id="UP000319502"/>
    </source>
</evidence>
<accession>A0A557QKF0</accession>